<dbReference type="GeneID" id="23862927"/>
<dbReference type="Proteomes" id="UP000002316">
    <property type="component" value="Chromosome 7"/>
</dbReference>
<accession>C9ZTM5</accession>
<dbReference type="RefSeq" id="XP_011775040.1">
    <property type="nucleotide sequence ID" value="XM_011776738.1"/>
</dbReference>
<sequence length="116" mass="13619">MVVNPFTGARGEDTGQVQENKGSHTNFSFEHFLYLSFIIFQVSVHFCLQIPHLLKFFYPVGPLDPHCIEIGGTRRFCETSTQNVKKRMEKKLKKKQNKQRTTCSIMHNRKRRHSNH</sequence>
<dbReference type="EMBL" id="FN554970">
    <property type="protein sequence ID" value="CBH12760.1"/>
    <property type="molecule type" value="Genomic_DNA"/>
</dbReference>
<evidence type="ECO:0000313" key="3">
    <source>
        <dbReference type="Proteomes" id="UP000002316"/>
    </source>
</evidence>
<gene>
    <name evidence="2" type="ORF">TbgDal_VII6530</name>
</gene>
<proteinExistence type="predicted"/>
<feature type="compositionally biased region" description="Basic residues" evidence="1">
    <location>
        <begin position="107"/>
        <end position="116"/>
    </location>
</feature>
<evidence type="ECO:0000256" key="1">
    <source>
        <dbReference type="SAM" id="MobiDB-lite"/>
    </source>
</evidence>
<evidence type="ECO:0000313" key="2">
    <source>
        <dbReference type="EMBL" id="CBH12760.1"/>
    </source>
</evidence>
<dbReference type="AlphaFoldDB" id="C9ZTM5"/>
<feature type="compositionally biased region" description="Basic residues" evidence="1">
    <location>
        <begin position="87"/>
        <end position="98"/>
    </location>
</feature>
<name>C9ZTM5_TRYB9</name>
<organism evidence="2 3">
    <name type="scientific">Trypanosoma brucei gambiense (strain MHOM/CI/86/DAL972)</name>
    <dbReference type="NCBI Taxonomy" id="679716"/>
    <lineage>
        <taxon>Eukaryota</taxon>
        <taxon>Discoba</taxon>
        <taxon>Euglenozoa</taxon>
        <taxon>Kinetoplastea</taxon>
        <taxon>Metakinetoplastina</taxon>
        <taxon>Trypanosomatida</taxon>
        <taxon>Trypanosomatidae</taxon>
        <taxon>Trypanosoma</taxon>
    </lineage>
</organism>
<reference evidence="3" key="1">
    <citation type="journal article" date="2010" name="PLoS Negl. Trop. Dis.">
        <title>The genome sequence of Trypanosoma brucei gambiense, causative agent of chronic human african trypanosomiasis.</title>
        <authorList>
            <person name="Jackson A.P."/>
            <person name="Sanders M."/>
            <person name="Berry A."/>
            <person name="McQuillan J."/>
            <person name="Aslett M.A."/>
            <person name="Quail M.A."/>
            <person name="Chukualim B."/>
            <person name="Capewell P."/>
            <person name="MacLeod A."/>
            <person name="Melville S.E."/>
            <person name="Gibson W."/>
            <person name="Barry J.D."/>
            <person name="Berriman M."/>
            <person name="Hertz-Fowler C."/>
        </authorList>
    </citation>
    <scope>NUCLEOTIDE SEQUENCE [LARGE SCALE GENOMIC DNA]</scope>
    <source>
        <strain evidence="3">MHOM/CI/86/DAL972</strain>
    </source>
</reference>
<dbReference type="KEGG" id="tbg:TbgDal_VII6530"/>
<feature type="region of interest" description="Disordered" evidence="1">
    <location>
        <begin position="87"/>
        <end position="116"/>
    </location>
</feature>
<protein>
    <submittedName>
        <fullName evidence="2">Uncharacterized protein</fullName>
    </submittedName>
</protein>